<name>A0ABS6IVF2_9LACO</name>
<sequence>MIKNHSANLELLTQAQVGNEDQFMALFDCYSSLVKRLWQRFYIADLELEDWEQEAQLVLLKVIYSYNGKDINQFSGFYKQSLINRLLDLYRARQVDKRIPVDQLDSLGESDSETMIGGEILLEDIVYCHKSIKEIIRVSSSFERDVLALIVTGKSVEYVCRKLRCSKRQVQSALSRARTKLIKILAGE</sequence>
<dbReference type="Pfam" id="PF07638">
    <property type="entry name" value="Sigma70_ECF"/>
    <property type="match status" value="1"/>
</dbReference>
<gene>
    <name evidence="2" type="ORF">KSL82_03565</name>
</gene>
<dbReference type="Proteomes" id="UP001196248">
    <property type="component" value="Unassembled WGS sequence"/>
</dbReference>
<evidence type="ECO:0000313" key="2">
    <source>
        <dbReference type="EMBL" id="MBU9694996.1"/>
    </source>
</evidence>
<reference evidence="2 3" key="1">
    <citation type="submission" date="2021-06" db="EMBL/GenBank/DDBJ databases">
        <title>Limosilactobacillus angelus sp. nov., isolated from the human vagina.</title>
        <authorList>
            <person name="Chen Y.-S."/>
        </authorList>
    </citation>
    <scope>NUCLEOTIDE SEQUENCE [LARGE SCALE GENOMIC DNA]</scope>
    <source>
        <strain evidence="2 3">P5L02</strain>
    </source>
</reference>
<dbReference type="InterPro" id="IPR053812">
    <property type="entry name" value="HTH_Sigma70_ECF-like"/>
</dbReference>
<feature type="domain" description="RNA polymerase sigma-70 ECF-like HTH" evidence="1">
    <location>
        <begin position="10"/>
        <end position="182"/>
    </location>
</feature>
<proteinExistence type="predicted"/>
<dbReference type="RefSeq" id="WP_216972215.1">
    <property type="nucleotide sequence ID" value="NZ_JAHPJJ010000007.1"/>
</dbReference>
<evidence type="ECO:0000259" key="1">
    <source>
        <dbReference type="Pfam" id="PF07638"/>
    </source>
</evidence>
<keyword evidence="3" id="KW-1185">Reference proteome</keyword>
<organism evidence="2 3">
    <name type="scientific">Limosilactobacillus portuensis</name>
    <dbReference type="NCBI Taxonomy" id="2742601"/>
    <lineage>
        <taxon>Bacteria</taxon>
        <taxon>Bacillati</taxon>
        <taxon>Bacillota</taxon>
        <taxon>Bacilli</taxon>
        <taxon>Lactobacillales</taxon>
        <taxon>Lactobacillaceae</taxon>
        <taxon>Limosilactobacillus</taxon>
    </lineage>
</organism>
<dbReference type="EMBL" id="JAHPJJ010000007">
    <property type="protein sequence ID" value="MBU9694996.1"/>
    <property type="molecule type" value="Genomic_DNA"/>
</dbReference>
<protein>
    <submittedName>
        <fullName evidence="2">Sigma-70 family RNA polymerase sigma factor</fullName>
    </submittedName>
</protein>
<evidence type="ECO:0000313" key="3">
    <source>
        <dbReference type="Proteomes" id="UP001196248"/>
    </source>
</evidence>
<comment type="caution">
    <text evidence="2">The sequence shown here is derived from an EMBL/GenBank/DDBJ whole genome shotgun (WGS) entry which is preliminary data.</text>
</comment>
<accession>A0ABS6IVF2</accession>